<proteinExistence type="predicted"/>
<organism evidence="1">
    <name type="scientific">bioreactor metagenome</name>
    <dbReference type="NCBI Taxonomy" id="1076179"/>
    <lineage>
        <taxon>unclassified sequences</taxon>
        <taxon>metagenomes</taxon>
        <taxon>ecological metagenomes</taxon>
    </lineage>
</organism>
<evidence type="ECO:0000313" key="1">
    <source>
        <dbReference type="EMBL" id="MPN32026.1"/>
    </source>
</evidence>
<gene>
    <name evidence="1" type="ORF">SDC9_179501</name>
</gene>
<evidence type="ECO:0008006" key="2">
    <source>
        <dbReference type="Google" id="ProtNLM"/>
    </source>
</evidence>
<comment type="caution">
    <text evidence="1">The sequence shown here is derived from an EMBL/GenBank/DDBJ whole genome shotgun (WGS) entry which is preliminary data.</text>
</comment>
<protein>
    <recommendedName>
        <fullName evidence="2">DUF177 domain-containing protein</fullName>
    </recommendedName>
</protein>
<dbReference type="EMBL" id="VSSQ01083810">
    <property type="protein sequence ID" value="MPN32026.1"/>
    <property type="molecule type" value="Genomic_DNA"/>
</dbReference>
<dbReference type="Pfam" id="PF02620">
    <property type="entry name" value="YceD"/>
    <property type="match status" value="1"/>
</dbReference>
<dbReference type="AlphaFoldDB" id="A0A645H0N0"/>
<dbReference type="InterPro" id="IPR003772">
    <property type="entry name" value="YceD"/>
</dbReference>
<dbReference type="PANTHER" id="PTHR34374:SF1">
    <property type="entry name" value="LARGE RIBOSOMAL RNA SUBUNIT ACCUMULATION PROTEIN YCED HOMOLOG 1, CHLOROPLASTIC"/>
    <property type="match status" value="1"/>
</dbReference>
<dbReference type="PANTHER" id="PTHR34374">
    <property type="entry name" value="LARGE RIBOSOMAL RNA SUBUNIT ACCUMULATION PROTEIN YCED HOMOLOG 1, CHLOROPLASTIC"/>
    <property type="match status" value="1"/>
</dbReference>
<accession>A0A645H0N0</accession>
<name>A0A645H0N0_9ZZZZ</name>
<reference evidence="1" key="1">
    <citation type="submission" date="2019-08" db="EMBL/GenBank/DDBJ databases">
        <authorList>
            <person name="Kucharzyk K."/>
            <person name="Murdoch R.W."/>
            <person name="Higgins S."/>
            <person name="Loffler F."/>
        </authorList>
    </citation>
    <scope>NUCLEOTIDE SEQUENCE</scope>
</reference>
<sequence>MKLNVSSELKRPGKVSERELSEQLPAMEYLGRTVEFAAPVTLKFAYSFDGKGIGLKGVLSTAILTECARCTKPMTEPLVVNFEERFVREKTEEESEDYLFWGETLDLKDMVQANIFLNLPLSSVCSADCRGLCGVCGCDLNIAQCSCVKEAEPQKGALSELEQLLSENKEV</sequence>